<evidence type="ECO:0000259" key="8">
    <source>
        <dbReference type="PROSITE" id="PS50011"/>
    </source>
</evidence>
<feature type="compositionally biased region" description="Acidic residues" evidence="7">
    <location>
        <begin position="495"/>
        <end position="505"/>
    </location>
</feature>
<evidence type="ECO:0000313" key="9">
    <source>
        <dbReference type="EMBL" id="TDL37376.1"/>
    </source>
</evidence>
<dbReference type="PANTHER" id="PTHR43289">
    <property type="entry name" value="MITOGEN-ACTIVATED PROTEIN KINASE KINASE KINASE 20-RELATED"/>
    <property type="match status" value="1"/>
</dbReference>
<dbReference type="GO" id="GO:0005524">
    <property type="term" value="F:ATP binding"/>
    <property type="evidence" value="ECO:0007669"/>
    <property type="project" value="UniProtKB-KW"/>
</dbReference>
<dbReference type="CDD" id="cd14014">
    <property type="entry name" value="STKc_PknB_like"/>
    <property type="match status" value="1"/>
</dbReference>
<dbReference type="PROSITE" id="PS50011">
    <property type="entry name" value="PROTEIN_KINASE_DOM"/>
    <property type="match status" value="1"/>
</dbReference>
<keyword evidence="4" id="KW-0547">Nucleotide-binding</keyword>
<dbReference type="EMBL" id="SMZQ01000005">
    <property type="protein sequence ID" value="TDL37376.1"/>
    <property type="molecule type" value="Genomic_DNA"/>
</dbReference>
<evidence type="ECO:0000256" key="4">
    <source>
        <dbReference type="ARBA" id="ARBA00022741"/>
    </source>
</evidence>
<evidence type="ECO:0000256" key="7">
    <source>
        <dbReference type="SAM" id="MobiDB-lite"/>
    </source>
</evidence>
<accession>A0A4R5Y1I4</accession>
<feature type="compositionally biased region" description="Low complexity" evidence="7">
    <location>
        <begin position="529"/>
        <end position="538"/>
    </location>
</feature>
<gene>
    <name evidence="9" type="ORF">E2R57_11600</name>
</gene>
<evidence type="ECO:0000256" key="2">
    <source>
        <dbReference type="ARBA" id="ARBA00022527"/>
    </source>
</evidence>
<evidence type="ECO:0000256" key="5">
    <source>
        <dbReference type="ARBA" id="ARBA00022777"/>
    </source>
</evidence>
<dbReference type="PANTHER" id="PTHR43289:SF6">
    <property type="entry name" value="SERINE_THREONINE-PROTEIN KINASE NEKL-3"/>
    <property type="match status" value="1"/>
</dbReference>
<dbReference type="SUPFAM" id="SSF56112">
    <property type="entry name" value="Protein kinase-like (PK-like)"/>
    <property type="match status" value="1"/>
</dbReference>
<dbReference type="Gene3D" id="1.10.510.10">
    <property type="entry name" value="Transferase(Phosphotransferase) domain 1"/>
    <property type="match status" value="1"/>
</dbReference>
<evidence type="ECO:0000256" key="6">
    <source>
        <dbReference type="ARBA" id="ARBA00022840"/>
    </source>
</evidence>
<name>A0A4R5Y1I4_9MICC</name>
<dbReference type="InterPro" id="IPR011009">
    <property type="entry name" value="Kinase-like_dom_sf"/>
</dbReference>
<feature type="compositionally biased region" description="Low complexity" evidence="7">
    <location>
        <begin position="477"/>
        <end position="488"/>
    </location>
</feature>
<feature type="domain" description="Protein kinase" evidence="8">
    <location>
        <begin position="15"/>
        <end position="282"/>
    </location>
</feature>
<dbReference type="PROSITE" id="PS00108">
    <property type="entry name" value="PROTEIN_KINASE_ST"/>
    <property type="match status" value="1"/>
</dbReference>
<evidence type="ECO:0000256" key="3">
    <source>
        <dbReference type="ARBA" id="ARBA00022679"/>
    </source>
</evidence>
<keyword evidence="3" id="KW-0808">Transferase</keyword>
<keyword evidence="5 9" id="KW-0418">Kinase</keyword>
<dbReference type="RefSeq" id="WP_133349203.1">
    <property type="nucleotide sequence ID" value="NZ_SMZQ01000005.1"/>
</dbReference>
<dbReference type="Pfam" id="PF00069">
    <property type="entry name" value="Pkinase"/>
    <property type="match status" value="1"/>
</dbReference>
<dbReference type="GO" id="GO:0004674">
    <property type="term" value="F:protein serine/threonine kinase activity"/>
    <property type="evidence" value="ECO:0007669"/>
    <property type="project" value="UniProtKB-KW"/>
</dbReference>
<dbReference type="Proteomes" id="UP000294621">
    <property type="component" value="Unassembled WGS sequence"/>
</dbReference>
<protein>
    <recommendedName>
        <fullName evidence="1">non-specific serine/threonine protein kinase</fullName>
        <ecNumber evidence="1">2.7.11.1</ecNumber>
    </recommendedName>
</protein>
<sequence>MLEQSTTGQLLGGRYRLQELVGRGAAAGVYRSFDEFLGREVAVKIFVKEAGEPELLARQEAEIRILASLIHPGLVTLFDAGTDAAMERSFVVMEYVSGPDLRQFLREEPMEAASIASMGSDLASALDYVHGRGVIHRDIKPGNVLLYKQRPSEPDSPWRAKLADFGIARVMEEEHLTGTGRTVGTAAYLSPEQALGASVGGASDVYSLGLVLLECFTRHVEFPGSQIESGVARLNRDAVIPDDIGAEWKALLAAMTARTPADRPTAAEAAAVLQQLAVKPSLPAAVAGPAGAVQVLPHNPGPQPDLPPHLPKAVRPRRGILGRRARATAGACAAAVILGVATTATFGGAGSNQPLEQTEPAAPIQPVHNNPVDFHLDQLEAALEPSAVSREALSRLRQAVLTNDLEAALRHLGRLERDVADEAAAGGLTFAQYKGITTAIRMVRLDLDAIAAATGGSTVQAVPAGADSSSLNSPDSVPVIEPLPVVEPQAPAAEYADDYSAEQQEEQPATEAENKAGSSHVVKAKDGKPSNPGKGNGG</sequence>
<organism evidence="9 10">
    <name type="scientific">Arthrobacter nitrophenolicus</name>
    <dbReference type="NCBI Taxonomy" id="683150"/>
    <lineage>
        <taxon>Bacteria</taxon>
        <taxon>Bacillati</taxon>
        <taxon>Actinomycetota</taxon>
        <taxon>Actinomycetes</taxon>
        <taxon>Micrococcales</taxon>
        <taxon>Micrococcaceae</taxon>
        <taxon>Arthrobacter</taxon>
    </lineage>
</organism>
<dbReference type="EC" id="2.7.11.1" evidence="1"/>
<keyword evidence="2 9" id="KW-0723">Serine/threonine-protein kinase</keyword>
<evidence type="ECO:0000256" key="1">
    <source>
        <dbReference type="ARBA" id="ARBA00012513"/>
    </source>
</evidence>
<keyword evidence="6" id="KW-0067">ATP-binding</keyword>
<proteinExistence type="predicted"/>
<evidence type="ECO:0000313" key="10">
    <source>
        <dbReference type="Proteomes" id="UP000294621"/>
    </source>
</evidence>
<dbReference type="InterPro" id="IPR000719">
    <property type="entry name" value="Prot_kinase_dom"/>
</dbReference>
<dbReference type="OrthoDB" id="9801841at2"/>
<comment type="caution">
    <text evidence="9">The sequence shown here is derived from an EMBL/GenBank/DDBJ whole genome shotgun (WGS) entry which is preliminary data.</text>
</comment>
<dbReference type="Gene3D" id="3.30.200.20">
    <property type="entry name" value="Phosphorylase Kinase, domain 1"/>
    <property type="match status" value="1"/>
</dbReference>
<dbReference type="InterPro" id="IPR008271">
    <property type="entry name" value="Ser/Thr_kinase_AS"/>
</dbReference>
<dbReference type="SMART" id="SM00220">
    <property type="entry name" value="S_TKc"/>
    <property type="match status" value="1"/>
</dbReference>
<reference evidence="9 10" key="1">
    <citation type="submission" date="2019-03" db="EMBL/GenBank/DDBJ databases">
        <title>Genome Sequencing and Assembly of Various Microbes Isolated from Partially Reclaimed Soil and Acid Mine Drainage (AMD) Site.</title>
        <authorList>
            <person name="Steinbock B."/>
            <person name="Bechtold R."/>
            <person name="Sevigny J.L."/>
            <person name="Thomas D."/>
            <person name="Cuthill L.R."/>
            <person name="Aveiro Johannsen E.J."/>
            <person name="Thomas K."/>
            <person name="Ghosh A."/>
        </authorList>
    </citation>
    <scope>NUCLEOTIDE SEQUENCE [LARGE SCALE GENOMIC DNA]</scope>
    <source>
        <strain evidence="9 10">S-A1</strain>
    </source>
</reference>
<dbReference type="AlphaFoldDB" id="A0A4R5Y1I4"/>
<feature type="region of interest" description="Disordered" evidence="7">
    <location>
        <begin position="461"/>
        <end position="538"/>
    </location>
</feature>